<sequence>MRPAEDANETGIEFISPEEAVDQIYLPHQVTALEYDKLNIKSEQIDNFVKNCIQRVHQDVLYLPSSCILNGAELPCLTNVKLLATVLGKDGNVILAVFNLTEKCLWQFYTQSSKYYSEITKLKQIIGQKIGINEFTVQRNRNADKLVNSRELFKSKTDFFNDGIRIIVNIEQLYLTGWVKVIDHFDVAAARQRISDLYKFSTNKESNADIILQAHSGTSAGLSEDLSTDNATRALLEETLEQEIIDTNLSMGGHDLDLYSHNFNYDYNNMNASAQ</sequence>
<evidence type="ECO:0000313" key="2">
    <source>
        <dbReference type="WBParaSite" id="PSU_v2.g7841.t1"/>
    </source>
</evidence>
<protein>
    <submittedName>
        <fullName evidence="2">Uncharacterized protein</fullName>
    </submittedName>
</protein>
<dbReference type="Proteomes" id="UP000887577">
    <property type="component" value="Unplaced"/>
</dbReference>
<evidence type="ECO:0000313" key="1">
    <source>
        <dbReference type="Proteomes" id="UP000887577"/>
    </source>
</evidence>
<dbReference type="AlphaFoldDB" id="A0A914Z7J0"/>
<proteinExistence type="predicted"/>
<accession>A0A914Z7J0</accession>
<organism evidence="1 2">
    <name type="scientific">Panagrolaimus superbus</name>
    <dbReference type="NCBI Taxonomy" id="310955"/>
    <lineage>
        <taxon>Eukaryota</taxon>
        <taxon>Metazoa</taxon>
        <taxon>Ecdysozoa</taxon>
        <taxon>Nematoda</taxon>
        <taxon>Chromadorea</taxon>
        <taxon>Rhabditida</taxon>
        <taxon>Tylenchina</taxon>
        <taxon>Panagrolaimomorpha</taxon>
        <taxon>Panagrolaimoidea</taxon>
        <taxon>Panagrolaimidae</taxon>
        <taxon>Panagrolaimus</taxon>
    </lineage>
</organism>
<reference evidence="2" key="1">
    <citation type="submission" date="2022-11" db="UniProtKB">
        <authorList>
            <consortium name="WormBaseParasite"/>
        </authorList>
    </citation>
    <scope>IDENTIFICATION</scope>
</reference>
<name>A0A914Z7J0_9BILA</name>
<dbReference type="WBParaSite" id="PSU_v2.g7841.t1">
    <property type="protein sequence ID" value="PSU_v2.g7841.t1"/>
    <property type="gene ID" value="PSU_v2.g7841"/>
</dbReference>
<keyword evidence="1" id="KW-1185">Reference proteome</keyword>